<dbReference type="AlphaFoldDB" id="A0A645DXX3"/>
<reference evidence="1" key="1">
    <citation type="submission" date="2019-08" db="EMBL/GenBank/DDBJ databases">
        <authorList>
            <person name="Kucharzyk K."/>
            <person name="Murdoch R.W."/>
            <person name="Higgins S."/>
            <person name="Loffler F."/>
        </authorList>
    </citation>
    <scope>NUCLEOTIDE SEQUENCE</scope>
</reference>
<comment type="caution">
    <text evidence="1">The sequence shown here is derived from an EMBL/GenBank/DDBJ whole genome shotgun (WGS) entry which is preliminary data.</text>
</comment>
<evidence type="ECO:0000313" key="1">
    <source>
        <dbReference type="EMBL" id="MPM93443.1"/>
    </source>
</evidence>
<gene>
    <name evidence="1" type="ORF">SDC9_140580</name>
</gene>
<name>A0A645DXX3_9ZZZZ</name>
<accession>A0A645DXX3</accession>
<protein>
    <submittedName>
        <fullName evidence="1">Uncharacterized protein</fullName>
    </submittedName>
</protein>
<proteinExistence type="predicted"/>
<sequence length="67" mass="7398">MYKGQIFGGVVTMSKSDLIKTVKKAIILADALENAVKISHAIDDLSEGIEEIEKSLRLSKKNYSTKE</sequence>
<organism evidence="1">
    <name type="scientific">bioreactor metagenome</name>
    <dbReference type="NCBI Taxonomy" id="1076179"/>
    <lineage>
        <taxon>unclassified sequences</taxon>
        <taxon>metagenomes</taxon>
        <taxon>ecological metagenomes</taxon>
    </lineage>
</organism>
<dbReference type="EMBL" id="VSSQ01040247">
    <property type="protein sequence ID" value="MPM93443.1"/>
    <property type="molecule type" value="Genomic_DNA"/>
</dbReference>